<reference evidence="1 2" key="1">
    <citation type="submission" date="2016-04" db="EMBL/GenBank/DDBJ databases">
        <title>Complete genome sequence of natural rubber-degrading, novel Gram-negative bacterium, Rhizobacter gummiphilus strain NS21.</title>
        <authorList>
            <person name="Tabata M."/>
            <person name="Kasai D."/>
            <person name="Fukuda M."/>
        </authorList>
    </citation>
    <scope>NUCLEOTIDE SEQUENCE [LARGE SCALE GENOMIC DNA]</scope>
    <source>
        <strain evidence="1 2">NS21</strain>
    </source>
</reference>
<dbReference type="EMBL" id="CP015118">
    <property type="protein sequence ID" value="ARN22252.1"/>
    <property type="molecule type" value="Genomic_DNA"/>
</dbReference>
<sequence>MTTPSAAGRGRLSPATPVRLAALGSLFVLAACGGGSDDSAPPAPAPAPAATTTTVSGVAASGAAFTGATVTVTDSRGTVVGTTAAPVGDTGTYSITLAAGAVPPFVLTATRTMANGATDSLVSVLPAAGTATVNLTPLTTLVASRLSASGNPLSLAAEVQAKTATVDATTVAAKTAEVRQIVAPVLAATNTTNVDLLNGTFAVDGTGHDRLLDTLTVNIIPASGTTANIEVGLKVQGAAGAQPPVIRFTNADNLAAIAAANAAVLGTQIDPATVVASGTNVRVQEFLARLTACHALPLAERVGGTATVAADVAAPACRSLFLGDNPANYLSDGNPVGRFYALPSLFLPTGNGLVFGQGSYEYTLANGDIAIGYTSRTPGGAEAVDTLVVRLVGSAFKLVGNGHVYPGHVYPFMQHRRFDVTGTPTYNYRSTGYVTQVINRVNPQTGVPIFDRVEVVTPGGATLVMRPAAATQTLVLMRGDQRTNTSYVRLRSAFDDTATAGTPAAIESPNIFFLSQDLSDADVAAIPARSVWTYRYYLASNPTVLAATQYYRTRARALTIPELRTKPLAAFGPQTLAGFQTAAADGVVDLAGQAGVSLGWTVPDGGLPPVQAILFGTVPSGNGTAPFTDYVDVASTARQTTIPCAAATVADTHCTNETPRKFAAGTVATGAYLLARERSGREFATYYATYKVPVN</sequence>
<protein>
    <submittedName>
        <fullName evidence="1">Uncharacterized protein</fullName>
    </submittedName>
</protein>
<keyword evidence="2" id="KW-1185">Reference proteome</keyword>
<name>A0A1W6LDC4_9BURK</name>
<dbReference type="KEGG" id="rgu:A4W93_21415"/>
<evidence type="ECO:0000313" key="1">
    <source>
        <dbReference type="EMBL" id="ARN22252.1"/>
    </source>
</evidence>
<accession>A0A1W6LDC4</accession>
<proteinExistence type="predicted"/>
<dbReference type="AlphaFoldDB" id="A0A1W6LDC4"/>
<dbReference type="OrthoDB" id="5401381at2"/>
<organism evidence="1 2">
    <name type="scientific">Piscinibacter gummiphilus</name>
    <dbReference type="NCBI Taxonomy" id="946333"/>
    <lineage>
        <taxon>Bacteria</taxon>
        <taxon>Pseudomonadati</taxon>
        <taxon>Pseudomonadota</taxon>
        <taxon>Betaproteobacteria</taxon>
        <taxon>Burkholderiales</taxon>
        <taxon>Sphaerotilaceae</taxon>
        <taxon>Piscinibacter</taxon>
    </lineage>
</organism>
<gene>
    <name evidence="1" type="ORF">A4W93_21415</name>
</gene>
<evidence type="ECO:0000313" key="2">
    <source>
        <dbReference type="Proteomes" id="UP000193427"/>
    </source>
</evidence>
<dbReference type="RefSeq" id="WP_085752550.1">
    <property type="nucleotide sequence ID" value="NZ_BSPR01000006.1"/>
</dbReference>
<dbReference type="Proteomes" id="UP000193427">
    <property type="component" value="Chromosome"/>
</dbReference>